<sequence length="212" mass="22456">MANDVTTDVTPDDVPAKDTGADTGADADAAPPQDGARPGKRQRFESVRNMVLSMAVICAGTFALVGLNPEDQPEGATPTVSYEVESATAARAAPYDLLVPEGLPEDWRATSVRYEPLGDFGATWRLGFLDPDEEYAALTQADGDAAGFVADVTRDAEDTGGTEQVEGRDWARWEGPKYDALVLQEPGVTTVVMGTAGFERLAQFAGALEVVE</sequence>
<accession>A0ABU2S4K9</accession>
<evidence type="ECO:0000313" key="3">
    <source>
        <dbReference type="Proteomes" id="UP001183615"/>
    </source>
</evidence>
<dbReference type="InterPro" id="IPR025339">
    <property type="entry name" value="DUF4245"/>
</dbReference>
<dbReference type="Pfam" id="PF14030">
    <property type="entry name" value="DUF4245"/>
    <property type="match status" value="1"/>
</dbReference>
<evidence type="ECO:0000256" key="1">
    <source>
        <dbReference type="SAM" id="MobiDB-lite"/>
    </source>
</evidence>
<dbReference type="EMBL" id="JAVREV010000005">
    <property type="protein sequence ID" value="MDT0443000.1"/>
    <property type="molecule type" value="Genomic_DNA"/>
</dbReference>
<keyword evidence="3" id="KW-1185">Reference proteome</keyword>
<gene>
    <name evidence="2" type="ORF">RM779_10375</name>
</gene>
<reference evidence="3" key="1">
    <citation type="submission" date="2023-07" db="EMBL/GenBank/DDBJ databases">
        <title>30 novel species of actinomycetes from the DSMZ collection.</title>
        <authorList>
            <person name="Nouioui I."/>
        </authorList>
    </citation>
    <scope>NUCLEOTIDE SEQUENCE [LARGE SCALE GENOMIC DNA]</scope>
    <source>
        <strain evidence="3">DSM 41886</strain>
    </source>
</reference>
<evidence type="ECO:0000313" key="2">
    <source>
        <dbReference type="EMBL" id="MDT0443000.1"/>
    </source>
</evidence>
<feature type="compositionally biased region" description="Low complexity" evidence="1">
    <location>
        <begin position="21"/>
        <end position="36"/>
    </location>
</feature>
<dbReference type="Proteomes" id="UP001183615">
    <property type="component" value="Unassembled WGS sequence"/>
</dbReference>
<dbReference type="RefSeq" id="WP_311617384.1">
    <property type="nucleotide sequence ID" value="NZ_JAVREV010000005.1"/>
</dbReference>
<protein>
    <submittedName>
        <fullName evidence="2">DUF4245 domain-containing protein</fullName>
    </submittedName>
</protein>
<comment type="caution">
    <text evidence="2">The sequence shown here is derived from an EMBL/GenBank/DDBJ whole genome shotgun (WGS) entry which is preliminary data.</text>
</comment>
<name>A0ABU2S4K9_9ACTN</name>
<organism evidence="2 3">
    <name type="scientific">Streptomyces johnsoniae</name>
    <dbReference type="NCBI Taxonomy" id="3075532"/>
    <lineage>
        <taxon>Bacteria</taxon>
        <taxon>Bacillati</taxon>
        <taxon>Actinomycetota</taxon>
        <taxon>Actinomycetes</taxon>
        <taxon>Kitasatosporales</taxon>
        <taxon>Streptomycetaceae</taxon>
        <taxon>Streptomyces</taxon>
    </lineage>
</organism>
<feature type="region of interest" description="Disordered" evidence="1">
    <location>
        <begin position="1"/>
        <end position="40"/>
    </location>
</feature>
<feature type="compositionally biased region" description="Low complexity" evidence="1">
    <location>
        <begin position="1"/>
        <end position="13"/>
    </location>
</feature>
<proteinExistence type="predicted"/>